<protein>
    <recommendedName>
        <fullName evidence="3">Chorismate binding enzyme</fullName>
    </recommendedName>
</protein>
<reference evidence="1 2" key="1">
    <citation type="submission" date="2013-08" db="EMBL/GenBank/DDBJ databases">
        <authorList>
            <person name="Weinstock G."/>
            <person name="Sodergren E."/>
            <person name="Wylie T."/>
            <person name="Fulton L."/>
            <person name="Fulton R."/>
            <person name="Fronick C."/>
            <person name="O'Laughlin M."/>
            <person name="Godfrey J."/>
            <person name="Miner T."/>
            <person name="Herter B."/>
            <person name="Appelbaum E."/>
            <person name="Cordes M."/>
            <person name="Lek S."/>
            <person name="Wollam A."/>
            <person name="Pepin K.H."/>
            <person name="Palsikar V.B."/>
            <person name="Mitreva M."/>
            <person name="Wilson R.K."/>
        </authorList>
    </citation>
    <scope>NUCLEOTIDE SEQUENCE [LARGE SCALE GENOMIC DNA]</scope>
    <source>
        <strain evidence="1 2">ATCC 700627</strain>
    </source>
</reference>
<dbReference type="PANTHER" id="PTHR42839:SF2">
    <property type="entry name" value="ISOCHORISMATE SYNTHASE ENTC"/>
    <property type="match status" value="1"/>
</dbReference>
<dbReference type="PATRIC" id="fig|1321820.3.peg.128"/>
<dbReference type="eggNOG" id="COG1169">
    <property type="taxonomic scope" value="Bacteria"/>
</dbReference>
<dbReference type="EMBL" id="AWVP01000006">
    <property type="protein sequence ID" value="ERK60522.1"/>
    <property type="molecule type" value="Genomic_DNA"/>
</dbReference>
<organism evidence="1 2">
    <name type="scientific">Gemella bergeri ATCC 700627</name>
    <dbReference type="NCBI Taxonomy" id="1321820"/>
    <lineage>
        <taxon>Bacteria</taxon>
        <taxon>Bacillati</taxon>
        <taxon>Bacillota</taxon>
        <taxon>Bacilli</taxon>
        <taxon>Bacillales</taxon>
        <taxon>Gemellaceae</taxon>
        <taxon>Gemella</taxon>
    </lineage>
</organism>
<dbReference type="PANTHER" id="PTHR42839">
    <property type="entry name" value="ISOCHORISMATE SYNTHASE ENTC"/>
    <property type="match status" value="1"/>
</dbReference>
<gene>
    <name evidence="1" type="ORF">HMPREF1983_00129</name>
</gene>
<sequence>MENIMNDYQRIINYDFNDVVLDNKLVVKFKMKKTFSEWDFISLFSHKRGERFIIKTPDSRSSKIGIGYEKTWLLDSNDFLSSFDNKNILSGFEELKTQVTFIDIDEHDEEYFGLYGGVSDGSNKSTQEWVDFSDTSFVVPEILAVFKGDFVYFTLFFDMEDGVDFLELWRKRTEFLEKLVFQEEPLLNEPKISVVRDIYPEVWQENIRKALLKIEQGELKRLVLPRKNQILLENRTSLAAITKYLLNKKRYFIAFEMKKSLFVTTNPLVSLDVDDEELKAYLYLKQENLFSDKSVVMFDEKDIFIRYKEEFKAKFEKDFEVSDDKMLMGKKLDVYAVLKTRIISKQKAIKALSVLYPIPLLKGYPEIAAEEFLKENCPTGYGFWYSPFGYINANLDARFYTCGNTMIALENMITLFTSILLSKDDSYDEVIERTNSIVSSRLKLFNH</sequence>
<comment type="caution">
    <text evidence="1">The sequence shown here is derived from an EMBL/GenBank/DDBJ whole genome shotgun (WGS) entry which is preliminary data.</text>
</comment>
<name>U2SCS7_9BACL</name>
<evidence type="ECO:0000313" key="2">
    <source>
        <dbReference type="Proteomes" id="UP000016637"/>
    </source>
</evidence>
<dbReference type="Proteomes" id="UP000016637">
    <property type="component" value="Unassembled WGS sequence"/>
</dbReference>
<proteinExistence type="predicted"/>
<dbReference type="GO" id="GO:0008909">
    <property type="term" value="F:isochorismate synthase activity"/>
    <property type="evidence" value="ECO:0007669"/>
    <property type="project" value="TreeGrafter"/>
</dbReference>
<dbReference type="GO" id="GO:0009697">
    <property type="term" value="P:salicylic acid biosynthetic process"/>
    <property type="evidence" value="ECO:0007669"/>
    <property type="project" value="TreeGrafter"/>
</dbReference>
<dbReference type="Gene3D" id="3.60.120.10">
    <property type="entry name" value="Anthranilate synthase"/>
    <property type="match status" value="1"/>
</dbReference>
<dbReference type="InterPro" id="IPR005801">
    <property type="entry name" value="ADC_synthase"/>
</dbReference>
<keyword evidence="2" id="KW-1185">Reference proteome</keyword>
<evidence type="ECO:0000313" key="1">
    <source>
        <dbReference type="EMBL" id="ERK60522.1"/>
    </source>
</evidence>
<dbReference type="SUPFAM" id="SSF56322">
    <property type="entry name" value="ADC synthase"/>
    <property type="match status" value="1"/>
</dbReference>
<dbReference type="AlphaFoldDB" id="U2SCS7"/>
<dbReference type="HOGENOM" id="CLU_619302_0_0_9"/>
<accession>U2SCS7</accession>
<evidence type="ECO:0008006" key="3">
    <source>
        <dbReference type="Google" id="ProtNLM"/>
    </source>
</evidence>